<organism evidence="1 2">
    <name type="scientific">Rhododendron molle</name>
    <name type="common">Chinese azalea</name>
    <name type="synonym">Azalea mollis</name>
    <dbReference type="NCBI Taxonomy" id="49168"/>
    <lineage>
        <taxon>Eukaryota</taxon>
        <taxon>Viridiplantae</taxon>
        <taxon>Streptophyta</taxon>
        <taxon>Embryophyta</taxon>
        <taxon>Tracheophyta</taxon>
        <taxon>Spermatophyta</taxon>
        <taxon>Magnoliopsida</taxon>
        <taxon>eudicotyledons</taxon>
        <taxon>Gunneridae</taxon>
        <taxon>Pentapetalae</taxon>
        <taxon>asterids</taxon>
        <taxon>Ericales</taxon>
        <taxon>Ericaceae</taxon>
        <taxon>Ericoideae</taxon>
        <taxon>Rhodoreae</taxon>
        <taxon>Rhododendron</taxon>
    </lineage>
</organism>
<dbReference type="EMBL" id="CM046400">
    <property type="protein sequence ID" value="KAI8524428.1"/>
    <property type="molecule type" value="Genomic_DNA"/>
</dbReference>
<evidence type="ECO:0000313" key="1">
    <source>
        <dbReference type="EMBL" id="KAI8524428.1"/>
    </source>
</evidence>
<name>A0ACC0L889_RHOML</name>
<comment type="caution">
    <text evidence="1">The sequence shown here is derived from an EMBL/GenBank/DDBJ whole genome shotgun (WGS) entry which is preliminary data.</text>
</comment>
<protein>
    <submittedName>
        <fullName evidence="1">Uncharacterized protein</fullName>
    </submittedName>
</protein>
<gene>
    <name evidence="1" type="ORF">RHMOL_Rhmol13G0149500</name>
</gene>
<proteinExistence type="predicted"/>
<dbReference type="Proteomes" id="UP001062846">
    <property type="component" value="Chromosome 13"/>
</dbReference>
<sequence length="268" mass="29842">MVEIVAAIKEYFKKAAAAGEQGVEGMVKKYQQKFRKVKDEMSRWDELQSRLLSQFQNASSIIERLQLIQNPKNYGALKCVGGIEDAVLRKQMESLENILLSMNKTMKEFHSIVLFLEKTLHDGKQLVKGGSVQATPKQLQQRVGIKPCLADCLDGLSHVYEMHQSEYLLKSSILSALPVLALKPSGSDLGALQQLLVDQPNIPREEGHQWAAFGDNIVFKIASGCSEQLFGTLLHHPFHDEGLMGSGYQFLIIGVSSLTENHIHISNV</sequence>
<evidence type="ECO:0000313" key="2">
    <source>
        <dbReference type="Proteomes" id="UP001062846"/>
    </source>
</evidence>
<accession>A0ACC0L889</accession>
<keyword evidence="2" id="KW-1185">Reference proteome</keyword>
<reference evidence="1" key="1">
    <citation type="submission" date="2022-02" db="EMBL/GenBank/DDBJ databases">
        <title>Plant Genome Project.</title>
        <authorList>
            <person name="Zhang R.-G."/>
        </authorList>
    </citation>
    <scope>NUCLEOTIDE SEQUENCE</scope>
    <source>
        <strain evidence="1">AT1</strain>
    </source>
</reference>